<feature type="chain" id="PRO_5001500439" description="Lipoprotein" evidence="1">
    <location>
        <begin position="19"/>
        <end position="160"/>
    </location>
</feature>
<dbReference type="EMBL" id="ASRX01000016">
    <property type="protein sequence ID" value="EYF06437.1"/>
    <property type="molecule type" value="Genomic_DNA"/>
</dbReference>
<gene>
    <name evidence="2" type="ORF">CAP_1967</name>
</gene>
<dbReference type="STRING" id="1192034.CAP_1967"/>
<organism evidence="2 3">
    <name type="scientific">Chondromyces apiculatus DSM 436</name>
    <dbReference type="NCBI Taxonomy" id="1192034"/>
    <lineage>
        <taxon>Bacteria</taxon>
        <taxon>Pseudomonadati</taxon>
        <taxon>Myxococcota</taxon>
        <taxon>Polyangia</taxon>
        <taxon>Polyangiales</taxon>
        <taxon>Polyangiaceae</taxon>
        <taxon>Chondromyces</taxon>
    </lineage>
</organism>
<accession>A0A017TBZ8</accession>
<dbReference type="OrthoDB" id="5515310at2"/>
<reference evidence="2 3" key="1">
    <citation type="submission" date="2013-05" db="EMBL/GenBank/DDBJ databases">
        <title>Genome assembly of Chondromyces apiculatus DSM 436.</title>
        <authorList>
            <person name="Sharma G."/>
            <person name="Khatri I."/>
            <person name="Kaur C."/>
            <person name="Mayilraj S."/>
            <person name="Subramanian S."/>
        </authorList>
    </citation>
    <scope>NUCLEOTIDE SEQUENCE [LARGE SCALE GENOMIC DNA]</scope>
    <source>
        <strain evidence="2 3">DSM 436</strain>
    </source>
</reference>
<dbReference type="Proteomes" id="UP000019678">
    <property type="component" value="Unassembled WGS sequence"/>
</dbReference>
<proteinExistence type="predicted"/>
<evidence type="ECO:0008006" key="4">
    <source>
        <dbReference type="Google" id="ProtNLM"/>
    </source>
</evidence>
<keyword evidence="3" id="KW-1185">Reference proteome</keyword>
<dbReference type="RefSeq" id="WP_044240050.1">
    <property type="nucleotide sequence ID" value="NZ_ASRX01000016.1"/>
</dbReference>
<protein>
    <recommendedName>
        <fullName evidence="4">Lipoprotein</fullName>
    </recommendedName>
</protein>
<feature type="signal peptide" evidence="1">
    <location>
        <begin position="1"/>
        <end position="18"/>
    </location>
</feature>
<sequence>MKRSLLLCLAAVALSSAAGCVDTDATVFVDPSISEPQVLLTSAALGTALSGDFVLSFHLGPRASGASEVTLQGFSLTDENQETTFVASLPVNAAATFPLTVGVGKDVSVDVSFSTEPDSGIDANALCGGTLARIVGSIQDSLQDGATPVTSEPFGVGCTL</sequence>
<name>A0A017TBZ8_9BACT</name>
<dbReference type="AlphaFoldDB" id="A0A017TBZ8"/>
<dbReference type="PROSITE" id="PS51257">
    <property type="entry name" value="PROKAR_LIPOPROTEIN"/>
    <property type="match status" value="1"/>
</dbReference>
<evidence type="ECO:0000313" key="3">
    <source>
        <dbReference type="Proteomes" id="UP000019678"/>
    </source>
</evidence>
<evidence type="ECO:0000256" key="1">
    <source>
        <dbReference type="SAM" id="SignalP"/>
    </source>
</evidence>
<keyword evidence="1" id="KW-0732">Signal</keyword>
<evidence type="ECO:0000313" key="2">
    <source>
        <dbReference type="EMBL" id="EYF06437.1"/>
    </source>
</evidence>
<comment type="caution">
    <text evidence="2">The sequence shown here is derived from an EMBL/GenBank/DDBJ whole genome shotgun (WGS) entry which is preliminary data.</text>
</comment>